<dbReference type="Pfam" id="PF12867">
    <property type="entry name" value="DinB_2"/>
    <property type="match status" value="1"/>
</dbReference>
<protein>
    <submittedName>
        <fullName evidence="2">DinB superfamily protein</fullName>
    </submittedName>
</protein>
<dbReference type="Gene3D" id="1.20.120.450">
    <property type="entry name" value="dinb family like domain"/>
    <property type="match status" value="1"/>
</dbReference>
<dbReference type="InterPro" id="IPR034660">
    <property type="entry name" value="DinB/YfiT-like"/>
</dbReference>
<evidence type="ECO:0000259" key="1">
    <source>
        <dbReference type="Pfam" id="PF12867"/>
    </source>
</evidence>
<keyword evidence="3" id="KW-1185">Reference proteome</keyword>
<dbReference type="SUPFAM" id="SSF109854">
    <property type="entry name" value="DinB/YfiT-like putative metalloenzymes"/>
    <property type="match status" value="1"/>
</dbReference>
<gene>
    <name evidence="2" type="ORF">SAMN06264849_1042</name>
</gene>
<dbReference type="InterPro" id="IPR024775">
    <property type="entry name" value="DinB-like"/>
</dbReference>
<dbReference type="AlphaFoldDB" id="A0A521CI44"/>
<name>A0A521CI44_9BACL</name>
<evidence type="ECO:0000313" key="3">
    <source>
        <dbReference type="Proteomes" id="UP000315636"/>
    </source>
</evidence>
<evidence type="ECO:0000313" key="2">
    <source>
        <dbReference type="EMBL" id="SMO59098.1"/>
    </source>
</evidence>
<dbReference type="Proteomes" id="UP000315636">
    <property type="component" value="Unassembled WGS sequence"/>
</dbReference>
<reference evidence="2 3" key="1">
    <citation type="submission" date="2017-05" db="EMBL/GenBank/DDBJ databases">
        <authorList>
            <person name="Varghese N."/>
            <person name="Submissions S."/>
        </authorList>
    </citation>
    <scope>NUCLEOTIDE SEQUENCE [LARGE SCALE GENOMIC DNA]</scope>
    <source>
        <strain evidence="2 3">DSM 45474</strain>
    </source>
</reference>
<organism evidence="2 3">
    <name type="scientific">Melghirimyces algeriensis</name>
    <dbReference type="NCBI Taxonomy" id="910412"/>
    <lineage>
        <taxon>Bacteria</taxon>
        <taxon>Bacillati</taxon>
        <taxon>Bacillota</taxon>
        <taxon>Bacilli</taxon>
        <taxon>Bacillales</taxon>
        <taxon>Thermoactinomycetaceae</taxon>
        <taxon>Melghirimyces</taxon>
    </lineage>
</organism>
<accession>A0A521CI44</accession>
<sequence length="176" mass="20388">MNFTMSEALEVLESTPQTLEAFLSGLSDDWLRCNEGEGTWNISEVIEHLIEGDKNNWIPRLEFILTEGESQPFPPFDRYSHLRGKSERTMEEKLCEFKTIRMHNTTKLKSLINDEQNLEMTGSHPALGVVKVRELISTWVVHDLTHLAQIVRIMAERYRDDVGPWKEYLGVLKKEG</sequence>
<dbReference type="EMBL" id="FXTI01000004">
    <property type="protein sequence ID" value="SMO59098.1"/>
    <property type="molecule type" value="Genomic_DNA"/>
</dbReference>
<proteinExistence type="predicted"/>
<feature type="domain" description="DinB-like" evidence="1">
    <location>
        <begin position="12"/>
        <end position="150"/>
    </location>
</feature>
<dbReference type="RefSeq" id="WP_142505094.1">
    <property type="nucleotide sequence ID" value="NZ_FXTI01000004.1"/>
</dbReference>
<dbReference type="OrthoDB" id="1434917at2"/>